<organism evidence="2 3">
    <name type="scientific">Saccharopolyspora elongata</name>
    <dbReference type="NCBI Taxonomy" id="2530387"/>
    <lineage>
        <taxon>Bacteria</taxon>
        <taxon>Bacillati</taxon>
        <taxon>Actinomycetota</taxon>
        <taxon>Actinomycetes</taxon>
        <taxon>Pseudonocardiales</taxon>
        <taxon>Pseudonocardiaceae</taxon>
        <taxon>Saccharopolyspora</taxon>
    </lineage>
</organism>
<evidence type="ECO:0000313" key="2">
    <source>
        <dbReference type="EMBL" id="TDD39610.1"/>
    </source>
</evidence>
<name>A0A4R4Y6V4_9PSEU</name>
<proteinExistence type="predicted"/>
<dbReference type="OrthoDB" id="9791748at2"/>
<gene>
    <name evidence="2" type="ORF">E1288_36640</name>
</gene>
<reference evidence="2 3" key="1">
    <citation type="submission" date="2019-03" db="EMBL/GenBank/DDBJ databases">
        <title>Draft genome sequences of novel Actinobacteria.</title>
        <authorList>
            <person name="Sahin N."/>
            <person name="Ay H."/>
            <person name="Saygin H."/>
        </authorList>
    </citation>
    <scope>NUCLEOTIDE SEQUENCE [LARGE SCALE GENOMIC DNA]</scope>
    <source>
        <strain evidence="2 3">7K502</strain>
    </source>
</reference>
<dbReference type="Pfam" id="PF14224">
    <property type="entry name" value="DUF4331"/>
    <property type="match status" value="1"/>
</dbReference>
<accession>A0A4R4Y6V4</accession>
<dbReference type="EMBL" id="SMKW01000075">
    <property type="protein sequence ID" value="TDD39610.1"/>
    <property type="molecule type" value="Genomic_DNA"/>
</dbReference>
<comment type="caution">
    <text evidence="2">The sequence shown here is derived from an EMBL/GenBank/DDBJ whole genome shotgun (WGS) entry which is preliminary data.</text>
</comment>
<sequence>MLADLADPDETSHHLSGPNLRPPMNDPRLDLTDLFAFSAPGDRTVLIMDIHPFAGENDALHPDAVYRINVDTDGDHRADVAFSFVFSAPGNGQQTVTVYRATGAQAREHDAVGDPVITNAPVDLGPDPRTVETGPYRFFAGLRSDPFFADLEGIGNDFQWTGHDAMADKNIFGLVLEMPDAELSSDPEIGLWMRASLRRNGQLKSVDRGAHPSLTAYFNEEDVKDAYNEGEPATDWDTYLQPWTAVLQYTGGYDPQTAEQTLRTVLPDVLRFDRSKPAAYPNGRKLTDDVTSMRLAMVSGGKITTDHIGPHDDLLSEFPYLGAPHGAPVAG</sequence>
<dbReference type="Proteomes" id="UP000294947">
    <property type="component" value="Unassembled WGS sequence"/>
</dbReference>
<keyword evidence="3" id="KW-1185">Reference proteome</keyword>
<dbReference type="InterPro" id="IPR025566">
    <property type="entry name" value="DUF4331"/>
</dbReference>
<dbReference type="AlphaFoldDB" id="A0A4R4Y6V4"/>
<feature type="region of interest" description="Disordered" evidence="1">
    <location>
        <begin position="1"/>
        <end position="26"/>
    </location>
</feature>
<protein>
    <submittedName>
        <fullName evidence="2">DUF4331 domain-containing protein</fullName>
    </submittedName>
</protein>
<evidence type="ECO:0000313" key="3">
    <source>
        <dbReference type="Proteomes" id="UP000294947"/>
    </source>
</evidence>
<evidence type="ECO:0000256" key="1">
    <source>
        <dbReference type="SAM" id="MobiDB-lite"/>
    </source>
</evidence>